<dbReference type="Pfam" id="PF00560">
    <property type="entry name" value="LRR_1"/>
    <property type="match status" value="8"/>
</dbReference>
<feature type="transmembrane region" description="Helical" evidence="12">
    <location>
        <begin position="862"/>
        <end position="882"/>
    </location>
</feature>
<dbReference type="PANTHER" id="PTHR48061:SF46">
    <property type="entry name" value="LEUCINE-RICH REPEAT-CONTAINING N-TERMINAL PLANT-TYPE DOMAIN-CONTAINING PROTEIN"/>
    <property type="match status" value="1"/>
</dbReference>
<evidence type="ECO:0000256" key="9">
    <source>
        <dbReference type="ARBA" id="ARBA00023136"/>
    </source>
</evidence>
<feature type="domain" description="Disease resistance R13L4/SHOC-2-like LRR" evidence="13">
    <location>
        <begin position="158"/>
        <end position="342"/>
    </location>
</feature>
<evidence type="ECO:0000256" key="2">
    <source>
        <dbReference type="ARBA" id="ARBA00009592"/>
    </source>
</evidence>
<keyword evidence="4" id="KW-0433">Leucine-rich repeat</keyword>
<name>A0ABU6REX5_9FABA</name>
<comment type="caution">
    <text evidence="14">The sequence shown here is derived from an EMBL/GenBank/DDBJ whole genome shotgun (WGS) entry which is preliminary data.</text>
</comment>
<keyword evidence="7" id="KW-0677">Repeat</keyword>
<evidence type="ECO:0000256" key="5">
    <source>
        <dbReference type="ARBA" id="ARBA00022692"/>
    </source>
</evidence>
<evidence type="ECO:0000259" key="13">
    <source>
        <dbReference type="Pfam" id="PF23598"/>
    </source>
</evidence>
<evidence type="ECO:0000256" key="12">
    <source>
        <dbReference type="SAM" id="Phobius"/>
    </source>
</evidence>
<dbReference type="EMBL" id="JASCZI010030434">
    <property type="protein sequence ID" value="MED6122592.1"/>
    <property type="molecule type" value="Genomic_DNA"/>
</dbReference>
<reference evidence="14 15" key="1">
    <citation type="journal article" date="2023" name="Plants (Basel)">
        <title>Bridging the Gap: Combining Genomics and Transcriptomics Approaches to Understand Stylosanthes scabra, an Orphan Legume from the Brazilian Caatinga.</title>
        <authorList>
            <person name="Ferreira-Neto J.R.C."/>
            <person name="da Silva M.D."/>
            <person name="Binneck E."/>
            <person name="de Melo N.F."/>
            <person name="da Silva R.H."/>
            <person name="de Melo A.L.T.M."/>
            <person name="Pandolfi V."/>
            <person name="Bustamante F.O."/>
            <person name="Brasileiro-Vidal A.C."/>
            <person name="Benko-Iseppon A.M."/>
        </authorList>
    </citation>
    <scope>NUCLEOTIDE SEQUENCE [LARGE SCALE GENOMIC DNA]</scope>
    <source>
        <tissue evidence="14">Leaves</tissue>
    </source>
</reference>
<proteinExistence type="inferred from homology"/>
<keyword evidence="15" id="KW-1185">Reference proteome</keyword>
<dbReference type="Gene3D" id="3.80.10.10">
    <property type="entry name" value="Ribonuclease Inhibitor"/>
    <property type="match status" value="5"/>
</dbReference>
<comment type="subcellular location">
    <subcellularLocation>
        <location evidence="1">Cell membrane</location>
        <topology evidence="1">Single-pass type I membrane protein</topology>
    </subcellularLocation>
</comment>
<comment type="similarity">
    <text evidence="2">Belongs to the RLP family.</text>
</comment>
<keyword evidence="10" id="KW-0675">Receptor</keyword>
<evidence type="ECO:0000256" key="10">
    <source>
        <dbReference type="ARBA" id="ARBA00023170"/>
    </source>
</evidence>
<evidence type="ECO:0000256" key="7">
    <source>
        <dbReference type="ARBA" id="ARBA00022737"/>
    </source>
</evidence>
<dbReference type="Proteomes" id="UP001341840">
    <property type="component" value="Unassembled WGS sequence"/>
</dbReference>
<keyword evidence="3" id="KW-1003">Cell membrane</keyword>
<keyword evidence="6" id="KW-0732">Signal</keyword>
<evidence type="ECO:0000256" key="11">
    <source>
        <dbReference type="ARBA" id="ARBA00023180"/>
    </source>
</evidence>
<evidence type="ECO:0000313" key="15">
    <source>
        <dbReference type="Proteomes" id="UP001341840"/>
    </source>
</evidence>
<keyword evidence="11" id="KW-0325">Glycoprotein</keyword>
<dbReference type="InterPro" id="IPR046956">
    <property type="entry name" value="RLP23-like"/>
</dbReference>
<gene>
    <name evidence="14" type="ORF">PIB30_041130</name>
</gene>
<keyword evidence="5 12" id="KW-0812">Transmembrane</keyword>
<dbReference type="InterPro" id="IPR032675">
    <property type="entry name" value="LRR_dom_sf"/>
</dbReference>
<dbReference type="InterPro" id="IPR003591">
    <property type="entry name" value="Leu-rich_rpt_typical-subtyp"/>
</dbReference>
<dbReference type="Pfam" id="PF13855">
    <property type="entry name" value="LRR_8"/>
    <property type="match status" value="1"/>
</dbReference>
<dbReference type="PROSITE" id="PS51450">
    <property type="entry name" value="LRR"/>
    <property type="match status" value="1"/>
</dbReference>
<dbReference type="InterPro" id="IPR001611">
    <property type="entry name" value="Leu-rich_rpt"/>
</dbReference>
<keyword evidence="9 12" id="KW-0472">Membrane</keyword>
<evidence type="ECO:0000256" key="1">
    <source>
        <dbReference type="ARBA" id="ARBA00004251"/>
    </source>
</evidence>
<evidence type="ECO:0000313" key="14">
    <source>
        <dbReference type="EMBL" id="MED6122592.1"/>
    </source>
</evidence>
<dbReference type="InterPro" id="IPR055414">
    <property type="entry name" value="LRR_R13L4/SHOC2-like"/>
</dbReference>
<dbReference type="PANTHER" id="PTHR48061">
    <property type="entry name" value="LEUCINE-RICH REPEAT RECEPTOR PROTEIN KINASE EMS1-LIKE-RELATED"/>
    <property type="match status" value="1"/>
</dbReference>
<dbReference type="Pfam" id="PF23598">
    <property type="entry name" value="LRR_14"/>
    <property type="match status" value="1"/>
</dbReference>
<evidence type="ECO:0000256" key="4">
    <source>
        <dbReference type="ARBA" id="ARBA00022614"/>
    </source>
</evidence>
<evidence type="ECO:0000256" key="3">
    <source>
        <dbReference type="ARBA" id="ARBA00022475"/>
    </source>
</evidence>
<organism evidence="14 15">
    <name type="scientific">Stylosanthes scabra</name>
    <dbReference type="NCBI Taxonomy" id="79078"/>
    <lineage>
        <taxon>Eukaryota</taxon>
        <taxon>Viridiplantae</taxon>
        <taxon>Streptophyta</taxon>
        <taxon>Embryophyta</taxon>
        <taxon>Tracheophyta</taxon>
        <taxon>Spermatophyta</taxon>
        <taxon>Magnoliopsida</taxon>
        <taxon>eudicotyledons</taxon>
        <taxon>Gunneridae</taxon>
        <taxon>Pentapetalae</taxon>
        <taxon>rosids</taxon>
        <taxon>fabids</taxon>
        <taxon>Fabales</taxon>
        <taxon>Fabaceae</taxon>
        <taxon>Papilionoideae</taxon>
        <taxon>50 kb inversion clade</taxon>
        <taxon>dalbergioids sensu lato</taxon>
        <taxon>Dalbergieae</taxon>
        <taxon>Pterocarpus clade</taxon>
        <taxon>Stylosanthes</taxon>
    </lineage>
</organism>
<dbReference type="SMART" id="SM00369">
    <property type="entry name" value="LRR_TYP"/>
    <property type="match status" value="9"/>
</dbReference>
<dbReference type="SUPFAM" id="SSF52058">
    <property type="entry name" value="L domain-like"/>
    <property type="match status" value="3"/>
</dbReference>
<dbReference type="SUPFAM" id="SSF52047">
    <property type="entry name" value="RNI-like"/>
    <property type="match status" value="1"/>
</dbReference>
<protein>
    <recommendedName>
        <fullName evidence="13">Disease resistance R13L4/SHOC-2-like LRR domain-containing protein</fullName>
    </recommendedName>
</protein>
<evidence type="ECO:0000256" key="8">
    <source>
        <dbReference type="ARBA" id="ARBA00022989"/>
    </source>
</evidence>
<accession>A0ABU6REX5</accession>
<sequence length="912" mass="101459">MGITCHSVSGHVIGLDLSCSGLEGKIHPNSTLFHLTHLQTLSLAYNVLLGYDQLPSQFGDFVSLTHLNLSFCWFDGEIPSEISHLSKLQSLDLSLNNLNWEETTWKRLLQNATALHEIVLDQTDMSSFTSTLSNWSFSFSLDTLSLGFTGIWGHLTSHTLCLPNLHYLDLNGNEDIQVHVPNLNCTSSLNFLDLSYCQFPESQIPISFSNLTHLTSLTLSGNELNGSIPTFLSNNLQHLTHLDLSDNRFSGQFPIILGQLTNLQALNLGGNNFGGKLLLSSLANLTQISSLDCSYNMFEGPLPNKIIGFSSLTKLFLNDNLLNEAIPSWCFSLPFLTTLELSNNHFTGHTSEISSHSLLYLDLCGNKLQGNIPESMFNLVSLTHLCFSGTQSSSLHFPLFSKLQNLKTLALSGFNSLLLDSENNASYNKFTNLRALKLVQINLTDFSKTLWEFPNLDALQLSENNLEGKMPQWIQNIHSLEHLKLTHNQLSSIGQFSWYQLKDLDLSFNSLSDDNISFICKATSLEIVNLSYNKLRGTIPECVANLSSLLRVLDLQVNKFHGTLPSIFSWRLETLNLNGNQLEGHLPRSLSNCTYLVDFDIGNNQIEDTFPNWVQSLQYLEILVLGSNKLYGPIISLETKDAFPQILVFDISSNNFSGQLPKAFIESFQAMKGIGGPQAQGSYYFEQEDDVIELLDVSYDDSVTETIKGLTTNFVKIPTFFVSIDLSSNKFEGEIPDDFGELTALVSLNLSHNRLAGHIPHSLGNLIYLESLDLSSNMLTGKIPAELTNISFLEVLNLSSNHLEGSIPRGKQFDTFLNDSYEGNMGLCGFPLTIQCNNNVPQQEYPSSEAEDKFGFGWKPVAIGYACGTVFGIGLGCCVFWIGKPEWLVIIFGGTTTRIKRRSRGNRRARTT</sequence>
<keyword evidence="8 12" id="KW-1133">Transmembrane helix</keyword>
<evidence type="ECO:0000256" key="6">
    <source>
        <dbReference type="ARBA" id="ARBA00022729"/>
    </source>
</evidence>